<reference evidence="3 4" key="1">
    <citation type="submission" date="2016-11" db="EMBL/GenBank/DDBJ databases">
        <authorList>
            <person name="Jaros S."/>
            <person name="Januszkiewicz K."/>
            <person name="Wedrychowicz H."/>
        </authorList>
    </citation>
    <scope>NUCLEOTIDE SEQUENCE [LARGE SCALE GENOMIC DNA]</scope>
    <source>
        <strain evidence="3 4">DSM 17918</strain>
    </source>
</reference>
<evidence type="ECO:0000313" key="4">
    <source>
        <dbReference type="Proteomes" id="UP000184088"/>
    </source>
</evidence>
<dbReference type="OrthoDB" id="9811174at2"/>
<proteinExistence type="predicted"/>
<dbReference type="AlphaFoldDB" id="A0A1M5A7W7"/>
<dbReference type="Gene3D" id="1.10.1660.10">
    <property type="match status" value="1"/>
</dbReference>
<dbReference type="SUPFAM" id="SSF46955">
    <property type="entry name" value="Putative DNA-binding domain"/>
    <property type="match status" value="1"/>
</dbReference>
<gene>
    <name evidence="3" type="ORF">SAMN02746089_01578</name>
</gene>
<dbReference type="RefSeq" id="WP_073343679.1">
    <property type="nucleotide sequence ID" value="NZ_FQVH01000016.1"/>
</dbReference>
<dbReference type="PANTHER" id="PTHR30204">
    <property type="entry name" value="REDOX-CYCLING DRUG-SENSING TRANSCRIPTIONAL ACTIVATOR SOXR"/>
    <property type="match status" value="1"/>
</dbReference>
<name>A0A1M5A7W7_9THEO</name>
<evidence type="ECO:0000313" key="3">
    <source>
        <dbReference type="EMBL" id="SHF26339.1"/>
    </source>
</evidence>
<feature type="domain" description="HTH merR-type" evidence="2">
    <location>
        <begin position="7"/>
        <end position="75"/>
    </location>
</feature>
<dbReference type="InterPro" id="IPR000551">
    <property type="entry name" value="MerR-type_HTH_dom"/>
</dbReference>
<dbReference type="InterPro" id="IPR047057">
    <property type="entry name" value="MerR_fam"/>
</dbReference>
<organism evidence="3 4">
    <name type="scientific">Caldanaerobius fijiensis DSM 17918</name>
    <dbReference type="NCBI Taxonomy" id="1121256"/>
    <lineage>
        <taxon>Bacteria</taxon>
        <taxon>Bacillati</taxon>
        <taxon>Bacillota</taxon>
        <taxon>Clostridia</taxon>
        <taxon>Thermoanaerobacterales</taxon>
        <taxon>Thermoanaerobacteraceae</taxon>
        <taxon>Caldanaerobius</taxon>
    </lineage>
</organism>
<dbReference type="Pfam" id="PF13411">
    <property type="entry name" value="MerR_1"/>
    <property type="match status" value="1"/>
</dbReference>
<dbReference type="STRING" id="1121256.SAMN02746089_01578"/>
<evidence type="ECO:0000256" key="1">
    <source>
        <dbReference type="ARBA" id="ARBA00023125"/>
    </source>
</evidence>
<protein>
    <submittedName>
        <fullName evidence="3">MerR HTH family regulatory protein</fullName>
    </submittedName>
</protein>
<dbReference type="PANTHER" id="PTHR30204:SF96">
    <property type="entry name" value="CHROMOSOME-ANCHORING PROTEIN RACA"/>
    <property type="match status" value="1"/>
</dbReference>
<dbReference type="SMART" id="SM00422">
    <property type="entry name" value="HTH_MERR"/>
    <property type="match status" value="1"/>
</dbReference>
<dbReference type="GO" id="GO:0003700">
    <property type="term" value="F:DNA-binding transcription factor activity"/>
    <property type="evidence" value="ECO:0007669"/>
    <property type="project" value="InterPro"/>
</dbReference>
<dbReference type="InterPro" id="IPR009061">
    <property type="entry name" value="DNA-bd_dom_put_sf"/>
</dbReference>
<sequence length="175" mass="20712">MEDAEIMISIGEMAERFNTTIQTIRWYEKELNLNIPRNELGQRIFGKAEIELFEKIFFLKEQGLNLKAIKKILENNNVIEQTPQTDIVAKDNSTEIALYNNFIDYMEAFKSQLMDEIRQENTQSRMYIINTINDIKTEIAATNMEFDKVDKFIEEWRQRQKGSQKKSILARIFSK</sequence>
<dbReference type="EMBL" id="FQVH01000016">
    <property type="protein sequence ID" value="SHF26339.1"/>
    <property type="molecule type" value="Genomic_DNA"/>
</dbReference>
<dbReference type="Proteomes" id="UP000184088">
    <property type="component" value="Unassembled WGS sequence"/>
</dbReference>
<keyword evidence="1" id="KW-0238">DNA-binding</keyword>
<dbReference type="CDD" id="cd00592">
    <property type="entry name" value="HTH_MerR-like"/>
    <property type="match status" value="1"/>
</dbReference>
<dbReference type="GO" id="GO:0003677">
    <property type="term" value="F:DNA binding"/>
    <property type="evidence" value="ECO:0007669"/>
    <property type="project" value="UniProtKB-KW"/>
</dbReference>
<dbReference type="PROSITE" id="PS50937">
    <property type="entry name" value="HTH_MERR_2"/>
    <property type="match status" value="1"/>
</dbReference>
<keyword evidence="4" id="KW-1185">Reference proteome</keyword>
<accession>A0A1M5A7W7</accession>
<evidence type="ECO:0000259" key="2">
    <source>
        <dbReference type="PROSITE" id="PS50937"/>
    </source>
</evidence>